<evidence type="ECO:0000313" key="3">
    <source>
        <dbReference type="Proteomes" id="UP000305888"/>
    </source>
</evidence>
<name>A0A5B8FJL6_9RHOB</name>
<dbReference type="Pfam" id="PF00982">
    <property type="entry name" value="Glyco_transf_20"/>
    <property type="match status" value="1"/>
</dbReference>
<organism evidence="2 3">
    <name type="scientific">Paroceanicella profunda</name>
    <dbReference type="NCBI Taxonomy" id="2579971"/>
    <lineage>
        <taxon>Bacteria</taxon>
        <taxon>Pseudomonadati</taxon>
        <taxon>Pseudomonadota</taxon>
        <taxon>Alphaproteobacteria</taxon>
        <taxon>Rhodobacterales</taxon>
        <taxon>Paracoccaceae</taxon>
        <taxon>Paroceanicella</taxon>
    </lineage>
</organism>
<evidence type="ECO:0000313" key="2">
    <source>
        <dbReference type="EMBL" id="QDL94458.1"/>
    </source>
</evidence>
<protein>
    <submittedName>
        <fullName evidence="2">Trehalose-6-phosphate synthase</fullName>
    </submittedName>
</protein>
<proteinExistence type="inferred from homology"/>
<gene>
    <name evidence="2" type="ORF">FDP22_21570</name>
</gene>
<dbReference type="KEGG" id="ppru:FDP22_21570"/>
<dbReference type="AlphaFoldDB" id="A0A5B8FJL6"/>
<dbReference type="RefSeq" id="WP_138576238.1">
    <property type="nucleotide sequence ID" value="NZ_CP040820.1"/>
</dbReference>
<dbReference type="GO" id="GO:0005992">
    <property type="term" value="P:trehalose biosynthetic process"/>
    <property type="evidence" value="ECO:0007669"/>
    <property type="project" value="InterPro"/>
</dbReference>
<dbReference type="PANTHER" id="PTHR10788:SF106">
    <property type="entry name" value="BCDNA.GH08860"/>
    <property type="match status" value="1"/>
</dbReference>
<dbReference type="Proteomes" id="UP000305888">
    <property type="component" value="Plasmid pD4M1B"/>
</dbReference>
<dbReference type="OrthoDB" id="9815690at2"/>
<keyword evidence="2" id="KW-0614">Plasmid</keyword>
<evidence type="ECO:0000256" key="1">
    <source>
        <dbReference type="ARBA" id="ARBA00008799"/>
    </source>
</evidence>
<keyword evidence="3" id="KW-1185">Reference proteome</keyword>
<dbReference type="EMBL" id="CP040820">
    <property type="protein sequence ID" value="QDL94458.1"/>
    <property type="molecule type" value="Genomic_DNA"/>
</dbReference>
<comment type="similarity">
    <text evidence="1">Belongs to the glycosyltransferase 20 family.</text>
</comment>
<reference evidence="2 3" key="1">
    <citation type="submission" date="2019-06" db="EMBL/GenBank/DDBJ databases">
        <title>Genome sequence of Rhodobacteraceae bacterium D4M1.</title>
        <authorList>
            <person name="Cao J."/>
        </authorList>
    </citation>
    <scope>NUCLEOTIDE SEQUENCE [LARGE SCALE GENOMIC DNA]</scope>
    <source>
        <strain evidence="2 3">D4M1</strain>
        <plasmid evidence="3">pd4m1b</plasmid>
    </source>
</reference>
<dbReference type="GO" id="GO:0003825">
    <property type="term" value="F:alpha,alpha-trehalose-phosphate synthase (UDP-forming) activity"/>
    <property type="evidence" value="ECO:0007669"/>
    <property type="project" value="TreeGrafter"/>
</dbReference>
<dbReference type="Gene3D" id="3.40.50.2000">
    <property type="entry name" value="Glycogen Phosphorylase B"/>
    <property type="match status" value="2"/>
</dbReference>
<dbReference type="InterPro" id="IPR001830">
    <property type="entry name" value="Glyco_trans_20"/>
</dbReference>
<sequence length="470" mass="52418">MSRIIVVSNRLPSPRSSAGGLAVALTDCLSATGGVWIGTSEDIATEPGQRLRPLDETESLFVKMGFDLTRQEHENYYLGYSNSVLWPVFHGRADLMDYREEYDISYHALNARLAAMIAGLLRPGDLLWVQDYHFLPLAAELRRLGVSNAIGLFLHIPFPDTNDLQVIPDHVELLRALLDYDLIGLQTQRDVNAFLGSCRTCAGAELMIDGSVSAFGKRTAVASFPIGIDTEGFALEASRTLPPRHVEDPERQHLIIGVDRLDYSKGLPQRFLAYERLLETHPELAGRVSFLQIAPPTRSGLRAYSEIRAELERLAGCINGAHADIDWTPLRYIHRALPREQLGSLYRRARVGLVTPLADGMNLVAKEYVAAQDPENPGVLVLSRFAGAAEQMTEALLVNPHDRGAVAQAIHRALRMPLGERRARHASLMRKLLEEDITWWSTTYLKRLRDTVWHRKIVTAQSELASQIPG</sequence>
<dbReference type="SUPFAM" id="SSF53756">
    <property type="entry name" value="UDP-Glycosyltransferase/glycogen phosphorylase"/>
    <property type="match status" value="1"/>
</dbReference>
<dbReference type="CDD" id="cd03788">
    <property type="entry name" value="GT20_TPS"/>
    <property type="match status" value="1"/>
</dbReference>
<dbReference type="PANTHER" id="PTHR10788">
    <property type="entry name" value="TREHALOSE-6-PHOSPHATE SYNTHASE"/>
    <property type="match status" value="1"/>
</dbReference>
<geneLocation type="plasmid" evidence="3">
    <name>pd4m1b</name>
</geneLocation>
<accession>A0A5B8FJL6</accession>